<protein>
    <submittedName>
        <fullName evidence="1">Uncharacterized protein</fullName>
    </submittedName>
</protein>
<dbReference type="Proteomes" id="UP000299102">
    <property type="component" value="Unassembled WGS sequence"/>
</dbReference>
<organism evidence="1 2">
    <name type="scientific">Eumeta variegata</name>
    <name type="common">Bagworm moth</name>
    <name type="synonym">Eumeta japonica</name>
    <dbReference type="NCBI Taxonomy" id="151549"/>
    <lineage>
        <taxon>Eukaryota</taxon>
        <taxon>Metazoa</taxon>
        <taxon>Ecdysozoa</taxon>
        <taxon>Arthropoda</taxon>
        <taxon>Hexapoda</taxon>
        <taxon>Insecta</taxon>
        <taxon>Pterygota</taxon>
        <taxon>Neoptera</taxon>
        <taxon>Endopterygota</taxon>
        <taxon>Lepidoptera</taxon>
        <taxon>Glossata</taxon>
        <taxon>Ditrysia</taxon>
        <taxon>Tineoidea</taxon>
        <taxon>Psychidae</taxon>
        <taxon>Oiketicinae</taxon>
        <taxon>Eumeta</taxon>
    </lineage>
</organism>
<dbReference type="EMBL" id="BGZK01001026">
    <property type="protein sequence ID" value="GBP68863.1"/>
    <property type="molecule type" value="Genomic_DNA"/>
</dbReference>
<evidence type="ECO:0000313" key="2">
    <source>
        <dbReference type="Proteomes" id="UP000299102"/>
    </source>
</evidence>
<keyword evidence="2" id="KW-1185">Reference proteome</keyword>
<dbReference type="AlphaFoldDB" id="A0A4C1Y0D8"/>
<evidence type="ECO:0000313" key="1">
    <source>
        <dbReference type="EMBL" id="GBP68863.1"/>
    </source>
</evidence>
<reference evidence="1 2" key="1">
    <citation type="journal article" date="2019" name="Commun. Biol.">
        <title>The bagworm genome reveals a unique fibroin gene that provides high tensile strength.</title>
        <authorList>
            <person name="Kono N."/>
            <person name="Nakamura H."/>
            <person name="Ohtoshi R."/>
            <person name="Tomita M."/>
            <person name="Numata K."/>
            <person name="Arakawa K."/>
        </authorList>
    </citation>
    <scope>NUCLEOTIDE SEQUENCE [LARGE SCALE GENOMIC DNA]</scope>
</reference>
<sequence>MFEIYVHTGQEKIFLSYLISAFFSSFTHVEWCQSNSDPCTALDSERGPALDLDPRSTIDSNADSILNQDNPALYSDSSPFLCSDPCLALNPNLDPAFDTDSSPARDSDPDAVLAISVPD</sequence>
<proteinExistence type="predicted"/>
<comment type="caution">
    <text evidence="1">The sequence shown here is derived from an EMBL/GenBank/DDBJ whole genome shotgun (WGS) entry which is preliminary data.</text>
</comment>
<name>A0A4C1Y0D8_EUMVA</name>
<gene>
    <name evidence="1" type="ORF">EVAR_46180_1</name>
</gene>
<accession>A0A4C1Y0D8</accession>